<feature type="compositionally biased region" description="Basic residues" evidence="1">
    <location>
        <begin position="258"/>
        <end position="272"/>
    </location>
</feature>
<reference evidence="2 3" key="1">
    <citation type="journal article" date="2019" name="Commun. Biol.">
        <title>The bagworm genome reveals a unique fibroin gene that provides high tensile strength.</title>
        <authorList>
            <person name="Kono N."/>
            <person name="Nakamura H."/>
            <person name="Ohtoshi R."/>
            <person name="Tomita M."/>
            <person name="Numata K."/>
            <person name="Arakawa K."/>
        </authorList>
    </citation>
    <scope>NUCLEOTIDE SEQUENCE [LARGE SCALE GENOMIC DNA]</scope>
</reference>
<feature type="region of interest" description="Disordered" evidence="1">
    <location>
        <begin position="685"/>
        <end position="704"/>
    </location>
</feature>
<name>A0A4C1X4X4_EUMVA</name>
<protein>
    <submittedName>
        <fullName evidence="2">Uncharacterized protein</fullName>
    </submittedName>
</protein>
<feature type="region of interest" description="Disordered" evidence="1">
    <location>
        <begin position="174"/>
        <end position="316"/>
    </location>
</feature>
<evidence type="ECO:0000256" key="1">
    <source>
        <dbReference type="SAM" id="MobiDB-lite"/>
    </source>
</evidence>
<gene>
    <name evidence="2" type="ORF">EVAR_39768_1</name>
</gene>
<feature type="compositionally biased region" description="Low complexity" evidence="1">
    <location>
        <begin position="273"/>
        <end position="289"/>
    </location>
</feature>
<dbReference type="Proteomes" id="UP000299102">
    <property type="component" value="Unassembled WGS sequence"/>
</dbReference>
<keyword evidence="3" id="KW-1185">Reference proteome</keyword>
<sequence>MASDGQNSPVSETEDISSDFFDDFSKEEFIEGLSVIDSWDDGQKVTRIDSEKIDSVKDLRELITNNSEKRYDHQKLKALISKYKIDRRFKNKQSPINQSEHKRLLDIKPGSRRDPAKTNMAIRKDKEIKVKQYLAKHLEESNEDLRPPGTELDDYFEGVAKTVKKNIKASLTPEKQKLLRASPKSKPIRKRLSRSKSRSPYRRRRLSPSRRLSPMKRSRRLSPMKHSSRHSSPRYSPTYSNYQSHRLYKQQWQSVKHSSPKRRYTPIRRQRSRTPLSSSRRRLPNSTSRSTRRSHSLSPRWSPTPSLRRSIHRSPSHKEHFLYLDKPMSDFNSVTTEPYVAPGPPHWEMNTVPQEPPLQYSDVATYSYINNSASPYPGYSGQYEYGVPCSGSGVPIAAAPYDTDIFAQCTPLVQVPQPVPAPALPVSTPAVPIPAPVLPVPAPALVLTGPSVASVLTNTTTDVIIPASLTQTSSASSEITVKPAFDPLTQLLAEGKISKEDYLKLTPNKVLTRCYEAMNKLNKLQLPNRLVMPTHLGNEPKALAVSHCSPLKRQMTIEFQFTNANFAATEQRNKQLIDSIATAVGLQHVLRRKPTLKNTRETGVQTSHPSCVMCEIRESTGRRDVGTCVEREQLSRTTHTQVDEKELASTRTVFVPGGGVATSAPLSISHMTPAQLVSQLAARAKSLKDTEPTPHPQAYAQRSTAFHNYQDNYKYRY</sequence>
<evidence type="ECO:0000313" key="2">
    <source>
        <dbReference type="EMBL" id="GBP58052.1"/>
    </source>
</evidence>
<feature type="compositionally biased region" description="Basic residues" evidence="1">
    <location>
        <begin position="186"/>
        <end position="232"/>
    </location>
</feature>
<dbReference type="EMBL" id="BGZK01000726">
    <property type="protein sequence ID" value="GBP58052.1"/>
    <property type="molecule type" value="Genomic_DNA"/>
</dbReference>
<evidence type="ECO:0000313" key="3">
    <source>
        <dbReference type="Proteomes" id="UP000299102"/>
    </source>
</evidence>
<proteinExistence type="predicted"/>
<organism evidence="2 3">
    <name type="scientific">Eumeta variegata</name>
    <name type="common">Bagworm moth</name>
    <name type="synonym">Eumeta japonica</name>
    <dbReference type="NCBI Taxonomy" id="151549"/>
    <lineage>
        <taxon>Eukaryota</taxon>
        <taxon>Metazoa</taxon>
        <taxon>Ecdysozoa</taxon>
        <taxon>Arthropoda</taxon>
        <taxon>Hexapoda</taxon>
        <taxon>Insecta</taxon>
        <taxon>Pterygota</taxon>
        <taxon>Neoptera</taxon>
        <taxon>Endopterygota</taxon>
        <taxon>Lepidoptera</taxon>
        <taxon>Glossata</taxon>
        <taxon>Ditrysia</taxon>
        <taxon>Tineoidea</taxon>
        <taxon>Psychidae</taxon>
        <taxon>Oiketicinae</taxon>
        <taxon>Eumeta</taxon>
    </lineage>
</organism>
<dbReference type="AlphaFoldDB" id="A0A4C1X4X4"/>
<comment type="caution">
    <text evidence="2">The sequence shown here is derived from an EMBL/GenBank/DDBJ whole genome shotgun (WGS) entry which is preliminary data.</text>
</comment>
<dbReference type="OrthoDB" id="7474198at2759"/>
<accession>A0A4C1X4X4</accession>